<reference evidence="1" key="2">
    <citation type="journal article" date="2007" name="Science">
        <title>Draft genome sequence of the sexually transmitted pathogen Trichomonas vaginalis.</title>
        <authorList>
            <person name="Carlton J.M."/>
            <person name="Hirt R.P."/>
            <person name="Silva J.C."/>
            <person name="Delcher A.L."/>
            <person name="Schatz M."/>
            <person name="Zhao Q."/>
            <person name="Wortman J.R."/>
            <person name="Bidwell S.L."/>
            <person name="Alsmark U.C.M."/>
            <person name="Besteiro S."/>
            <person name="Sicheritz-Ponten T."/>
            <person name="Noel C.J."/>
            <person name="Dacks J.B."/>
            <person name="Foster P.G."/>
            <person name="Simillion C."/>
            <person name="Van de Peer Y."/>
            <person name="Miranda-Saavedra D."/>
            <person name="Barton G.J."/>
            <person name="Westrop G.D."/>
            <person name="Mueller S."/>
            <person name="Dessi D."/>
            <person name="Fiori P.L."/>
            <person name="Ren Q."/>
            <person name="Paulsen I."/>
            <person name="Zhang H."/>
            <person name="Bastida-Corcuera F.D."/>
            <person name="Simoes-Barbosa A."/>
            <person name="Brown M.T."/>
            <person name="Hayes R.D."/>
            <person name="Mukherjee M."/>
            <person name="Okumura C.Y."/>
            <person name="Schneider R."/>
            <person name="Smith A.J."/>
            <person name="Vanacova S."/>
            <person name="Villalvazo M."/>
            <person name="Haas B.J."/>
            <person name="Pertea M."/>
            <person name="Feldblyum T.V."/>
            <person name="Utterback T.R."/>
            <person name="Shu C.L."/>
            <person name="Osoegawa K."/>
            <person name="de Jong P.J."/>
            <person name="Hrdy I."/>
            <person name="Horvathova L."/>
            <person name="Zubacova Z."/>
            <person name="Dolezal P."/>
            <person name="Malik S.B."/>
            <person name="Logsdon J.M. Jr."/>
            <person name="Henze K."/>
            <person name="Gupta A."/>
            <person name="Wang C.C."/>
            <person name="Dunne R.L."/>
            <person name="Upcroft J.A."/>
            <person name="Upcroft P."/>
            <person name="White O."/>
            <person name="Salzberg S.L."/>
            <person name="Tang P."/>
            <person name="Chiu C.-H."/>
            <person name="Lee Y.-S."/>
            <person name="Embley T.M."/>
            <person name="Coombs G.H."/>
            <person name="Mottram J.C."/>
            <person name="Tachezy J."/>
            <person name="Fraser-Liggett C.M."/>
            <person name="Johnson P.J."/>
        </authorList>
    </citation>
    <scope>NUCLEOTIDE SEQUENCE [LARGE SCALE GENOMIC DNA]</scope>
    <source>
        <strain evidence="1">G3</strain>
    </source>
</reference>
<proteinExistence type="predicted"/>
<accession>A2DRK2</accession>
<protein>
    <submittedName>
        <fullName evidence="1">Uncharacterized protein</fullName>
    </submittedName>
</protein>
<dbReference type="EMBL" id="DS113236">
    <property type="protein sequence ID" value="EAY16965.1"/>
    <property type="molecule type" value="Genomic_DNA"/>
</dbReference>
<gene>
    <name evidence="1" type="ORF">TVAG_280810</name>
</gene>
<reference evidence="1" key="1">
    <citation type="submission" date="2006-10" db="EMBL/GenBank/DDBJ databases">
        <authorList>
            <person name="Amadeo P."/>
            <person name="Zhao Q."/>
            <person name="Wortman J."/>
            <person name="Fraser-Liggett C."/>
            <person name="Carlton J."/>
        </authorList>
    </citation>
    <scope>NUCLEOTIDE SEQUENCE</scope>
    <source>
        <strain evidence="1">G3</strain>
    </source>
</reference>
<keyword evidence="2" id="KW-1185">Reference proteome</keyword>
<dbReference type="RefSeq" id="XP_001329188.1">
    <property type="nucleotide sequence ID" value="XM_001329153.1"/>
</dbReference>
<dbReference type="KEGG" id="tva:4774978"/>
<dbReference type="VEuPathDB" id="TrichDB:TVAGG3_0697000"/>
<evidence type="ECO:0000313" key="1">
    <source>
        <dbReference type="EMBL" id="EAY16965.1"/>
    </source>
</evidence>
<dbReference type="Proteomes" id="UP000001542">
    <property type="component" value="Unassembled WGS sequence"/>
</dbReference>
<dbReference type="VEuPathDB" id="TrichDB:TVAG_280810"/>
<dbReference type="InParanoid" id="A2DRK2"/>
<organism evidence="1 2">
    <name type="scientific">Trichomonas vaginalis (strain ATCC PRA-98 / G3)</name>
    <dbReference type="NCBI Taxonomy" id="412133"/>
    <lineage>
        <taxon>Eukaryota</taxon>
        <taxon>Metamonada</taxon>
        <taxon>Parabasalia</taxon>
        <taxon>Trichomonadida</taxon>
        <taxon>Trichomonadidae</taxon>
        <taxon>Trichomonas</taxon>
    </lineage>
</organism>
<evidence type="ECO:0000313" key="2">
    <source>
        <dbReference type="Proteomes" id="UP000001542"/>
    </source>
</evidence>
<name>A2DRK2_TRIV3</name>
<sequence>MQYFNLITSISAKSICKSLAHSNPPPQFVITSELPTPAHFHWASEQISQKFGGKKTEYPLDVIVYELSLPQYKQFNKLYEFLTSGANKNEMKPNLLFNLYQTNRNLFTSLITIYTPLYKVFNQNDLLSLFPKTEISIFYFINKSYAEIQLKGHIPKVVTNNSHALLQSIIETKDDEFLSFFQHLLLSNDQDTAKKPLHMSFIGSKHIDDYLLKPNLKLIKNFDLTAALKFSEGHPQYLAIAYILEFDKISTNRQFIENSIDIIKKISDLPPSFKQFFKNVKNDLTILTNLSKMVGQKFSFDDLSKHSIPYICSSLMDGLNLDDFLFMENFESFTNGYAKMDFIFIVSFCLFYTILTDFDETKINYYISFFKDPALKSQIFTDIFSLLFLEDNYGGFILPVNKIFKLLQIMSQSKTYDEIDNYISQVLAKIKCYDANNITYNALLAPSESLVHPLLIQKKFDLAVETVGTNQKMLKFIDLVRGTVEFNSNLSKSLLFKFKENEAKFYLEMAMSTAIKEYSDVALTFSKDFDDFLKKKLSKFSSKEFSRDIELEVIHKNSTYLTAVRNLDNLLLSRDLIFEKLNSFENCKYLNNLVDFINMCINCGITTPLSMKNMNPMEKLDELISNGKFDIALEFSGVNRIDFFQYLFVKYRANENILKLISPLYPMASLTMALSSLTPDELKKYRNVVLPKNSSKIMKNFYENKINPISDQILSEKPYERKLKIKEFIDNDDVSLDDYLYSSDPQIIYEIIMEKIDSMDLKKLLFYLDFLDCFIISDKISHTKEMVTFLLKLKNPPHTIKESKQNISNRLSQLVSRKKYQAAKDLSTFTGDQQLFEDIMVDHVINILLSKHESEVALNYCDGFEEKILLAIPEDQYEKRFELMNLSEALKLSNQKEFTALSCYFSVPPRLRPNKPDVNLIIEHLCRENAMDILFELSQEYNLNISKISQIASKEAIDLVSSYGDSLSLPILTPMIDDVSQILKKYQKFVENFQVVANSFVPIALHISAFVVVDCMEHEAICERFIVLFLAFLRKILKSISPENKKDIDIVIEKTLKVKILASISFYVRYNFVYGIDIVGSDRKSDQIHEKLVSDDFHDLAKHFKQTSENSKFFFTMLKFTDYEKAKNEFDKFKKYVQKKEKFLQRLLWAMQSPLCLDEDYIRSPVVDIAPQSLYSSCKKFIATKTSAFCPSWANAASFYIDQIYGISSVIKFFCETGFYGRAIEILKSNSFDESMFIYGVLLPSLSFGKVDVMLEILKENDPYYELSSNALYASISMLSKNKVGLLRYQLDMIFDDYYDAIFAVEDIYSHEKRQDVRSQILSKCQRDFPHELVNFKIIDLQEEFVHLQRIHGIQYNPSIHLFGDGLPLAMECLFSKKLYEFACKVAIELKIDPTQTINRISKSMSLSKARSFVFNFGKYTLPNNTSVFEDWITVLLHSFNSNNKTKSFVFSIIDKEIKSSKFKCHLLIQFGYTSEAKSIAIRENLSEFIILLSD</sequence>